<reference evidence="1 2" key="1">
    <citation type="submission" date="2019-08" db="EMBL/GenBank/DDBJ databases">
        <title>Archaea genome.</title>
        <authorList>
            <person name="Kajale S."/>
            <person name="Shouche Y."/>
            <person name="Deshpande N."/>
            <person name="Sharma A."/>
        </authorList>
    </citation>
    <scope>NUCLEOTIDE SEQUENCE [LARGE SCALE GENOMIC DNA]</scope>
    <source>
        <strain evidence="1 2">ESP3B_9</strain>
    </source>
</reference>
<name>A0A5D5AJB8_9EURY</name>
<evidence type="ECO:0000313" key="2">
    <source>
        <dbReference type="Proteomes" id="UP000324104"/>
    </source>
</evidence>
<protein>
    <submittedName>
        <fullName evidence="1">Uncharacterized protein</fullName>
    </submittedName>
</protein>
<dbReference type="Proteomes" id="UP000324104">
    <property type="component" value="Unassembled WGS sequence"/>
</dbReference>
<dbReference type="EMBL" id="VTAW01000024">
    <property type="protein sequence ID" value="TYT61033.1"/>
    <property type="molecule type" value="Genomic_DNA"/>
</dbReference>
<accession>A0A5D5AJB8</accession>
<dbReference type="AlphaFoldDB" id="A0A5D5AJB8"/>
<dbReference type="RefSeq" id="WP_149082453.1">
    <property type="nucleotide sequence ID" value="NZ_VTAW01000024.1"/>
</dbReference>
<evidence type="ECO:0000313" key="1">
    <source>
        <dbReference type="EMBL" id="TYT61033.1"/>
    </source>
</evidence>
<gene>
    <name evidence="1" type="ORF">FYC77_15725</name>
</gene>
<keyword evidence="2" id="KW-1185">Reference proteome</keyword>
<comment type="caution">
    <text evidence="1">The sequence shown here is derived from an EMBL/GenBank/DDBJ whole genome shotgun (WGS) entry which is preliminary data.</text>
</comment>
<sequence>MAARKQKGIWKNVIGSFTHETNAGGLSDGGLIVTPADVGAETIELGFADGGAVDLLGTEASFLVPTEARAMDGEPLPGMLFASATSTGVDAFQNTGGEGLLIEQPWRVFPNESWTEEYDDETGEGWSPSTAWIPGSTWDPNESKSVSTFIPTDEATFASRLGVETRELRDRFGPYRTVEADEELRTDELLIAAFTDDRTFPSTPLTSPDRIDIGQLFNAGISAPLSGATFGFSVLATPNASVAGQNLNPLAGLEFEEIFAHEEVRDVLRRAGVTDARTVEWLVGPDAVDGDRVPPLVANPDPILEADPATTLLDDEVDLRTFVGVLNGQVGPWAIAIHAARLVDDDIVLATGINRRPVADTDATGVLDGETLTRARELTTATMVTLRKAGGDR</sequence>
<proteinExistence type="predicted"/>
<organism evidence="1 2">
    <name type="scientific">Natrialba swarupiae</name>
    <dbReference type="NCBI Taxonomy" id="2448032"/>
    <lineage>
        <taxon>Archaea</taxon>
        <taxon>Methanobacteriati</taxon>
        <taxon>Methanobacteriota</taxon>
        <taxon>Stenosarchaea group</taxon>
        <taxon>Halobacteria</taxon>
        <taxon>Halobacteriales</taxon>
        <taxon>Natrialbaceae</taxon>
        <taxon>Natrialba</taxon>
    </lineage>
</organism>